<protein>
    <recommendedName>
        <fullName evidence="2">histidine kinase</fullName>
        <ecNumber evidence="2">2.7.13.3</ecNumber>
    </recommendedName>
</protein>
<feature type="domain" description="Signal transduction histidine kinase subgroup 3 dimerisation and phosphoacceptor" evidence="10">
    <location>
        <begin position="204"/>
        <end position="268"/>
    </location>
</feature>
<evidence type="ECO:0000313" key="12">
    <source>
        <dbReference type="Proteomes" id="UP001500368"/>
    </source>
</evidence>
<reference evidence="12" key="1">
    <citation type="journal article" date="2019" name="Int. J. Syst. Evol. Microbiol.">
        <title>The Global Catalogue of Microorganisms (GCM) 10K type strain sequencing project: providing services to taxonomists for standard genome sequencing and annotation.</title>
        <authorList>
            <consortium name="The Broad Institute Genomics Platform"/>
            <consortium name="The Broad Institute Genome Sequencing Center for Infectious Disease"/>
            <person name="Wu L."/>
            <person name="Ma J."/>
        </authorList>
    </citation>
    <scope>NUCLEOTIDE SEQUENCE [LARGE SCALE GENOMIC DNA]</scope>
    <source>
        <strain evidence="12">JCM 19129</strain>
    </source>
</reference>
<accession>A0ABP9FXB1</accession>
<evidence type="ECO:0000256" key="6">
    <source>
        <dbReference type="ARBA" id="ARBA00022777"/>
    </source>
</evidence>
<dbReference type="Gene3D" id="3.30.565.10">
    <property type="entry name" value="Histidine kinase-like ATPase, C-terminal domain"/>
    <property type="match status" value="1"/>
</dbReference>
<dbReference type="EMBL" id="BAABLW010000007">
    <property type="protein sequence ID" value="GAA4919741.1"/>
    <property type="molecule type" value="Genomic_DNA"/>
</dbReference>
<evidence type="ECO:0000256" key="8">
    <source>
        <dbReference type="ARBA" id="ARBA00023012"/>
    </source>
</evidence>
<feature type="transmembrane region" description="Helical" evidence="9">
    <location>
        <begin position="51"/>
        <end position="68"/>
    </location>
</feature>
<name>A0ABP9FXB1_9MICC</name>
<dbReference type="Gene3D" id="1.20.5.1930">
    <property type="match status" value="1"/>
</dbReference>
<dbReference type="SUPFAM" id="SSF55874">
    <property type="entry name" value="ATPase domain of HSP90 chaperone/DNA topoisomerase II/histidine kinase"/>
    <property type="match status" value="1"/>
</dbReference>
<feature type="transmembrane region" description="Helical" evidence="9">
    <location>
        <begin position="75"/>
        <end position="98"/>
    </location>
</feature>
<evidence type="ECO:0000256" key="4">
    <source>
        <dbReference type="ARBA" id="ARBA00022679"/>
    </source>
</evidence>
<dbReference type="GO" id="GO:0016301">
    <property type="term" value="F:kinase activity"/>
    <property type="evidence" value="ECO:0007669"/>
    <property type="project" value="UniProtKB-KW"/>
</dbReference>
<organism evidence="11 12">
    <name type="scientific">Nesterenkonia rhizosphaerae</name>
    <dbReference type="NCBI Taxonomy" id="1348272"/>
    <lineage>
        <taxon>Bacteria</taxon>
        <taxon>Bacillati</taxon>
        <taxon>Actinomycetota</taxon>
        <taxon>Actinomycetes</taxon>
        <taxon>Micrococcales</taxon>
        <taxon>Micrococcaceae</taxon>
        <taxon>Nesterenkonia</taxon>
    </lineage>
</organism>
<evidence type="ECO:0000256" key="3">
    <source>
        <dbReference type="ARBA" id="ARBA00022553"/>
    </source>
</evidence>
<keyword evidence="8" id="KW-0902">Two-component regulatory system</keyword>
<dbReference type="InterPro" id="IPR036890">
    <property type="entry name" value="HATPase_C_sf"/>
</dbReference>
<keyword evidence="9" id="KW-0472">Membrane</keyword>
<comment type="caution">
    <text evidence="11">The sequence shown here is derived from an EMBL/GenBank/DDBJ whole genome shotgun (WGS) entry which is preliminary data.</text>
</comment>
<dbReference type="CDD" id="cd16917">
    <property type="entry name" value="HATPase_UhpB-NarQ-NarX-like"/>
    <property type="match status" value="1"/>
</dbReference>
<keyword evidence="4" id="KW-0808">Transferase</keyword>
<keyword evidence="12" id="KW-1185">Reference proteome</keyword>
<keyword evidence="7" id="KW-0067">ATP-binding</keyword>
<dbReference type="EC" id="2.7.13.3" evidence="2"/>
<dbReference type="PANTHER" id="PTHR24421">
    <property type="entry name" value="NITRATE/NITRITE SENSOR PROTEIN NARX-RELATED"/>
    <property type="match status" value="1"/>
</dbReference>
<keyword evidence="6 11" id="KW-0418">Kinase</keyword>
<dbReference type="PANTHER" id="PTHR24421:SF10">
    <property type="entry name" value="NITRATE_NITRITE SENSOR PROTEIN NARQ"/>
    <property type="match status" value="1"/>
</dbReference>
<comment type="catalytic activity">
    <reaction evidence="1">
        <text>ATP + protein L-histidine = ADP + protein N-phospho-L-histidine.</text>
        <dbReference type="EC" id="2.7.13.3"/>
    </reaction>
</comment>
<gene>
    <name evidence="11" type="ORF">GCM10025790_14660</name>
</gene>
<evidence type="ECO:0000256" key="9">
    <source>
        <dbReference type="SAM" id="Phobius"/>
    </source>
</evidence>
<keyword evidence="9" id="KW-0812">Transmembrane</keyword>
<dbReference type="InterPro" id="IPR011712">
    <property type="entry name" value="Sig_transdc_His_kin_sub3_dim/P"/>
</dbReference>
<dbReference type="Proteomes" id="UP001500368">
    <property type="component" value="Unassembled WGS sequence"/>
</dbReference>
<evidence type="ECO:0000313" key="11">
    <source>
        <dbReference type="EMBL" id="GAA4919741.1"/>
    </source>
</evidence>
<feature type="transmembrane region" description="Helical" evidence="9">
    <location>
        <begin position="144"/>
        <end position="163"/>
    </location>
</feature>
<proteinExistence type="predicted"/>
<feature type="transmembrane region" description="Helical" evidence="9">
    <location>
        <begin position="118"/>
        <end position="137"/>
    </location>
</feature>
<evidence type="ECO:0000256" key="2">
    <source>
        <dbReference type="ARBA" id="ARBA00012438"/>
    </source>
</evidence>
<evidence type="ECO:0000259" key="10">
    <source>
        <dbReference type="Pfam" id="PF07730"/>
    </source>
</evidence>
<keyword evidence="9" id="KW-1133">Transmembrane helix</keyword>
<dbReference type="Pfam" id="PF07730">
    <property type="entry name" value="HisKA_3"/>
    <property type="match status" value="1"/>
</dbReference>
<sequence length="409" mass="44243">MALWSNTSMRPALRAHLQSALTLSVAALVLLVGWAGVAEFPWWAALGVEPQLWWHVIPLILMAAALLLRIRRPVLALLLGGLIVLVDLSIGVNVGILLCLSDLVYSLGIRGGRRAVSITGGVLGLITIGIGAGSFLAGVEWRAAVSLSLGGMAVLLMPLWWSWEVRRGYPLWQEADARGQLEAERHANVLRAQARKRHEAVEEERRSMARELHDVVSSQVSAIALSSGAVLNAPAESARDREALRTIRITSVEALEQLREMVQLLRGETVDPASGTALEAATWDQVIARARQHGLQVAIDGQPPDGLSPAVRHVLLRILQEALTNALKHGDGSASIGVRTRRRRLLLQVSSGLRQEEGDVVAVGSGTGLTAMRERAEMLGGTLRAGPSRGDEKTWLLRAELPLKEQNDE</sequence>
<keyword evidence="5" id="KW-0547">Nucleotide-binding</keyword>
<evidence type="ECO:0000256" key="1">
    <source>
        <dbReference type="ARBA" id="ARBA00000085"/>
    </source>
</evidence>
<dbReference type="InterPro" id="IPR050482">
    <property type="entry name" value="Sensor_HK_TwoCompSys"/>
</dbReference>
<evidence type="ECO:0000256" key="5">
    <source>
        <dbReference type="ARBA" id="ARBA00022741"/>
    </source>
</evidence>
<evidence type="ECO:0000256" key="7">
    <source>
        <dbReference type="ARBA" id="ARBA00022840"/>
    </source>
</evidence>
<keyword evidence="3" id="KW-0597">Phosphoprotein</keyword>